<accession>A0A1B0XVZ8</accession>
<dbReference type="SUPFAM" id="SSF159006">
    <property type="entry name" value="YopX-like"/>
    <property type="match status" value="1"/>
</dbReference>
<dbReference type="Proteomes" id="UP000202854">
    <property type="component" value="Segment"/>
</dbReference>
<dbReference type="RefSeq" id="YP_009321624.1">
    <property type="nucleotide sequence ID" value="NC_031909.1"/>
</dbReference>
<dbReference type="KEGG" id="vg:30306960"/>
<dbReference type="InterPro" id="IPR019096">
    <property type="entry name" value="YopX_protein"/>
</dbReference>
<dbReference type="OrthoDB" id="28597at10239"/>
<organism evidence="2 3">
    <name type="scientific">Campylobacter phage PC14</name>
    <dbReference type="NCBI Taxonomy" id="1541686"/>
    <lineage>
        <taxon>Viruses</taxon>
        <taxon>Duplodnaviria</taxon>
        <taxon>Heunggongvirae</taxon>
        <taxon>Uroviricota</taxon>
        <taxon>Caudoviricetes</taxon>
        <taxon>Connertonviridae</taxon>
        <taxon>Fletchervirus</taxon>
        <taxon>Fletchervirus NCTC12673</taxon>
    </lineage>
</organism>
<feature type="domain" description="YopX protein" evidence="1">
    <location>
        <begin position="38"/>
        <end position="137"/>
    </location>
</feature>
<gene>
    <name evidence="2" type="ORF">PC14_00025</name>
</gene>
<dbReference type="InterPro" id="IPR023385">
    <property type="entry name" value="YopX-like_C"/>
</dbReference>
<sequence>MKLKNFIFRIYDEKFVGCSDKLCKCHQTKFIYGDEAKTRLSEFDENTIINLCTNYKDINGKKVYEGDIVKVKAPNYEELVIIDWRDSENKFVALKGKWKYVYDFHETLCGEFDIDKCEYLNTFEVVGNIYENEDLLKE</sequence>
<reference evidence="2 3" key="1">
    <citation type="submission" date="2016-05" db="EMBL/GenBank/DDBJ databases">
        <title>Campylobacter bacteriophages isolated in Slovenia.</title>
        <authorList>
            <person name="Janez N."/>
            <person name="Peterka M."/>
            <person name="Accetto T."/>
        </authorList>
    </citation>
    <scope>NUCLEOTIDE SEQUENCE [LARGE SCALE GENOMIC DNA]</scope>
    <source>
        <strain evidence="2 3">PC14</strain>
    </source>
</reference>
<dbReference type="Gene3D" id="2.30.30.290">
    <property type="entry name" value="YopX-like domains"/>
    <property type="match status" value="1"/>
</dbReference>
<evidence type="ECO:0000313" key="3">
    <source>
        <dbReference type="Proteomes" id="UP000202854"/>
    </source>
</evidence>
<protein>
    <submittedName>
        <fullName evidence="2">YopX protein</fullName>
    </submittedName>
</protein>
<dbReference type="Pfam" id="PF09643">
    <property type="entry name" value="YopX"/>
    <property type="match status" value="1"/>
</dbReference>
<evidence type="ECO:0000313" key="2">
    <source>
        <dbReference type="EMBL" id="ANH51318.1"/>
    </source>
</evidence>
<evidence type="ECO:0000259" key="1">
    <source>
        <dbReference type="Pfam" id="PF09643"/>
    </source>
</evidence>
<name>A0A1B0XVZ8_9CAUD</name>
<dbReference type="EMBL" id="KX236333">
    <property type="protein sequence ID" value="ANH51318.1"/>
    <property type="molecule type" value="Genomic_DNA"/>
</dbReference>
<proteinExistence type="predicted"/>
<dbReference type="GeneID" id="30306960"/>